<keyword evidence="1" id="KW-0812">Transmembrane</keyword>
<reference evidence="2 3" key="1">
    <citation type="submission" date="2021-08" db="EMBL/GenBank/DDBJ databases">
        <title>Nocardioides bacterium WL0053 sp. nov., isolated from the sediment.</title>
        <authorList>
            <person name="Wang L."/>
            <person name="Zhang D."/>
            <person name="Zhang A."/>
        </authorList>
    </citation>
    <scope>NUCLEOTIDE SEQUENCE [LARGE SCALE GENOMIC DNA]</scope>
    <source>
        <strain evidence="2 3">WL0053</strain>
    </source>
</reference>
<sequence length="79" mass="8369">MGVNVLGPLPKLYRVAVSVVALLVFVGAGAYAAFLLPYPILISVGASVGLAVGALTAFLLLHEPHHAPQPHRIRRTRPH</sequence>
<keyword evidence="3" id="KW-1185">Reference proteome</keyword>
<protein>
    <submittedName>
        <fullName evidence="2">Uncharacterized protein</fullName>
    </submittedName>
</protein>
<keyword evidence="1" id="KW-1133">Transmembrane helix</keyword>
<name>A0ABS7RM74_9ACTN</name>
<feature type="transmembrane region" description="Helical" evidence="1">
    <location>
        <begin position="12"/>
        <end position="34"/>
    </location>
</feature>
<dbReference type="EMBL" id="JAIEZQ010000002">
    <property type="protein sequence ID" value="MBY9075851.1"/>
    <property type="molecule type" value="Genomic_DNA"/>
</dbReference>
<feature type="transmembrane region" description="Helical" evidence="1">
    <location>
        <begin position="40"/>
        <end position="61"/>
    </location>
</feature>
<keyword evidence="1" id="KW-0472">Membrane</keyword>
<accession>A0ABS7RM74</accession>
<comment type="caution">
    <text evidence="2">The sequence shown here is derived from an EMBL/GenBank/DDBJ whole genome shotgun (WGS) entry which is preliminary data.</text>
</comment>
<organism evidence="2 3">
    <name type="scientific">Nocardioides jiangsuensis</name>
    <dbReference type="NCBI Taxonomy" id="2866161"/>
    <lineage>
        <taxon>Bacteria</taxon>
        <taxon>Bacillati</taxon>
        <taxon>Actinomycetota</taxon>
        <taxon>Actinomycetes</taxon>
        <taxon>Propionibacteriales</taxon>
        <taxon>Nocardioidaceae</taxon>
        <taxon>Nocardioides</taxon>
    </lineage>
</organism>
<evidence type="ECO:0000313" key="3">
    <source>
        <dbReference type="Proteomes" id="UP000754710"/>
    </source>
</evidence>
<proteinExistence type="predicted"/>
<evidence type="ECO:0000313" key="2">
    <source>
        <dbReference type="EMBL" id="MBY9075851.1"/>
    </source>
</evidence>
<dbReference type="RefSeq" id="WP_221025550.1">
    <property type="nucleotide sequence ID" value="NZ_JAIEZQ010000002.1"/>
</dbReference>
<evidence type="ECO:0000256" key="1">
    <source>
        <dbReference type="SAM" id="Phobius"/>
    </source>
</evidence>
<dbReference type="Proteomes" id="UP000754710">
    <property type="component" value="Unassembled WGS sequence"/>
</dbReference>
<gene>
    <name evidence="2" type="ORF">K1X13_13545</name>
</gene>